<feature type="region of interest" description="Disordered" evidence="1">
    <location>
        <begin position="1"/>
        <end position="20"/>
    </location>
</feature>
<reference evidence="3 4" key="1">
    <citation type="journal article" date="2019" name="New Phytol.">
        <title>Comparative genomics reveals unique wood-decay strategies and fruiting body development in the Schizophyllaceae.</title>
        <authorList>
            <person name="Almasi E."/>
            <person name="Sahu N."/>
            <person name="Krizsan K."/>
            <person name="Balint B."/>
            <person name="Kovacs G.M."/>
            <person name="Kiss B."/>
            <person name="Cseklye J."/>
            <person name="Drula E."/>
            <person name="Henrissat B."/>
            <person name="Nagy I."/>
            <person name="Chovatia M."/>
            <person name="Adam C."/>
            <person name="LaButti K."/>
            <person name="Lipzen A."/>
            <person name="Riley R."/>
            <person name="Grigoriev I.V."/>
            <person name="Nagy L.G."/>
        </authorList>
    </citation>
    <scope>NUCLEOTIDE SEQUENCE [LARGE SCALE GENOMIC DNA]</scope>
    <source>
        <strain evidence="3 4">NL-1724</strain>
    </source>
</reference>
<dbReference type="STRING" id="97359.A0A550CZN3"/>
<dbReference type="AlphaFoldDB" id="A0A550CZN3"/>
<protein>
    <recommendedName>
        <fullName evidence="2">DUF1989 domain-containing protein</fullName>
    </recommendedName>
</protein>
<evidence type="ECO:0000256" key="1">
    <source>
        <dbReference type="SAM" id="MobiDB-lite"/>
    </source>
</evidence>
<dbReference type="OrthoDB" id="504708at2759"/>
<evidence type="ECO:0000259" key="2">
    <source>
        <dbReference type="Pfam" id="PF09347"/>
    </source>
</evidence>
<keyword evidence="4" id="KW-1185">Reference proteome</keyword>
<dbReference type="InterPro" id="IPR018959">
    <property type="entry name" value="DUF1989"/>
</dbReference>
<dbReference type="PANTHER" id="PTHR31527:SF0">
    <property type="entry name" value="RE64534P"/>
    <property type="match status" value="1"/>
</dbReference>
<dbReference type="EMBL" id="VDMD01000001">
    <property type="protein sequence ID" value="TRM70250.1"/>
    <property type="molecule type" value="Genomic_DNA"/>
</dbReference>
<evidence type="ECO:0000313" key="4">
    <source>
        <dbReference type="Proteomes" id="UP000320762"/>
    </source>
</evidence>
<dbReference type="Proteomes" id="UP000320762">
    <property type="component" value="Unassembled WGS sequence"/>
</dbReference>
<name>A0A550CZN3_9AGAR</name>
<proteinExistence type="predicted"/>
<sequence length="321" mass="34954">MWPTSTSNAADKHGKPQPAYLPAPGCTLGVPLDLCARIAATAQDPAQRTLLTTLTIPPRSGAAWRVPLGCVFRLSTPAGPQVGDLNVWNAHNPGRERFWAARTRQLHASHLSTGDRLWSCLPSMRPMCAIVEDTLGREGRGRLGNGKGMSEWGARCHDLLGTRCDPYVNKMLTGRSYDYHCHSNLVRAVIPHGLNESDVHDVLNVFQVTGLDEAGRYFMEASPAAEDDYIEFFAEQDLLCALSTCPGGDLSEWGWVGTKDGESEEAEGAEKMKATCRPIKVEVWALAEKVKADVLRGWVPPEPSGYKGVHGLTLPLGEKAI</sequence>
<evidence type="ECO:0000313" key="3">
    <source>
        <dbReference type="EMBL" id="TRM70250.1"/>
    </source>
</evidence>
<organism evidence="3 4">
    <name type="scientific">Schizophyllum amplum</name>
    <dbReference type="NCBI Taxonomy" id="97359"/>
    <lineage>
        <taxon>Eukaryota</taxon>
        <taxon>Fungi</taxon>
        <taxon>Dikarya</taxon>
        <taxon>Basidiomycota</taxon>
        <taxon>Agaricomycotina</taxon>
        <taxon>Agaricomycetes</taxon>
        <taxon>Agaricomycetidae</taxon>
        <taxon>Agaricales</taxon>
        <taxon>Schizophyllaceae</taxon>
        <taxon>Schizophyllum</taxon>
    </lineage>
</organism>
<accession>A0A550CZN3</accession>
<feature type="domain" description="DUF1989" evidence="2">
    <location>
        <begin position="55"/>
        <end position="239"/>
    </location>
</feature>
<dbReference type="Pfam" id="PF09347">
    <property type="entry name" value="DUF1989"/>
    <property type="match status" value="1"/>
</dbReference>
<dbReference type="PANTHER" id="PTHR31527">
    <property type="entry name" value="RE64534P"/>
    <property type="match status" value="1"/>
</dbReference>
<gene>
    <name evidence="3" type="ORF">BD626DRAFT_544708</name>
</gene>
<comment type="caution">
    <text evidence="3">The sequence shown here is derived from an EMBL/GenBank/DDBJ whole genome shotgun (WGS) entry which is preliminary data.</text>
</comment>